<dbReference type="AlphaFoldDB" id="A0A423WVV5"/>
<evidence type="ECO:0000313" key="2">
    <source>
        <dbReference type="Proteomes" id="UP000285146"/>
    </source>
</evidence>
<dbReference type="InterPro" id="IPR053092">
    <property type="entry name" value="Mitochondrial_unc_protein"/>
</dbReference>
<dbReference type="PANTHER" id="PTHR28048">
    <property type="entry name" value="ACR195WP"/>
    <property type="match status" value="1"/>
</dbReference>
<dbReference type="InParanoid" id="A0A423WVV5"/>
<gene>
    <name evidence="1" type="ORF">VPNG_06828</name>
</gene>
<accession>A0A423WVV5</accession>
<proteinExistence type="predicted"/>
<sequence length="88" mass="9805">MAGDKISDQPEKLTEILKKEKRDYDCTPCGTAFLGLAGYSYVSGMSQLQKQREVIIKSNSWLGMRGRRLGISGLSLGLAWMGLYRLFA</sequence>
<organism evidence="1 2">
    <name type="scientific">Cytospora leucostoma</name>
    <dbReference type="NCBI Taxonomy" id="1230097"/>
    <lineage>
        <taxon>Eukaryota</taxon>
        <taxon>Fungi</taxon>
        <taxon>Dikarya</taxon>
        <taxon>Ascomycota</taxon>
        <taxon>Pezizomycotina</taxon>
        <taxon>Sordariomycetes</taxon>
        <taxon>Sordariomycetidae</taxon>
        <taxon>Diaporthales</taxon>
        <taxon>Cytosporaceae</taxon>
        <taxon>Cytospora</taxon>
    </lineage>
</organism>
<evidence type="ECO:0000313" key="1">
    <source>
        <dbReference type="EMBL" id="ROW07607.1"/>
    </source>
</evidence>
<dbReference type="EMBL" id="LKEB01000037">
    <property type="protein sequence ID" value="ROW07607.1"/>
    <property type="molecule type" value="Genomic_DNA"/>
</dbReference>
<keyword evidence="2" id="KW-1185">Reference proteome</keyword>
<reference evidence="1 2" key="1">
    <citation type="submission" date="2015-09" db="EMBL/GenBank/DDBJ databases">
        <title>Host preference determinants of Valsa canker pathogens revealed by comparative genomics.</title>
        <authorList>
            <person name="Yin Z."/>
            <person name="Huang L."/>
        </authorList>
    </citation>
    <scope>NUCLEOTIDE SEQUENCE [LARGE SCALE GENOMIC DNA]</scope>
    <source>
        <strain evidence="1 2">SXYLt</strain>
    </source>
</reference>
<evidence type="ECO:0008006" key="3">
    <source>
        <dbReference type="Google" id="ProtNLM"/>
    </source>
</evidence>
<dbReference type="STRING" id="1230097.A0A423WVV5"/>
<dbReference type="Proteomes" id="UP000285146">
    <property type="component" value="Unassembled WGS sequence"/>
</dbReference>
<dbReference type="OrthoDB" id="6604875at2759"/>
<comment type="caution">
    <text evidence="1">The sequence shown here is derived from an EMBL/GenBank/DDBJ whole genome shotgun (WGS) entry which is preliminary data.</text>
</comment>
<name>A0A423WVV5_9PEZI</name>
<dbReference type="PANTHER" id="PTHR28048:SF1">
    <property type="entry name" value="ACR195WP"/>
    <property type="match status" value="1"/>
</dbReference>
<protein>
    <recommendedName>
        <fullName evidence="3">DUF4536 domain-containing protein</fullName>
    </recommendedName>
</protein>